<sequence>MDIKKSILLLSFFIIIIIFMGAVSATSLNLTEAELASSGVKNYTEAHNKLPGYVDISDKNSTTPSYLNTATKFTVELNQGVTTPVNIATVGNPTGPSGSATGTVYKTEYVDIANRVSNFINNNGVAPNYASSSIGNIRYESLVYMYAKILNYYLINNQLPNYVSVVYYSGTDSTGVVIDNVPPTVTNNLPSGTYDTLRSVTLTANDSIDPNPKVYYSVDNGATWNNQVKTVTLNLNPGSTTLKYYGVDASGNTGTMQTATYTINAASPPSVTIDELLYASYSVQAYVEANHELPANVTIVEKTISMSQFLQLINTAAINLNTNITTSIPIGNYTSALNPSETISTTGNLTKTDYLSLANSVKSYMDSNGRAPDYITTSLGNMGYESLVYIFAQVLRSYQVAKALPNFIRIVPWSVVVNNNTTFITMDKIKNAADTVQSYIETNHQLPEHVTISQSTITMPNFLKLEVLYLINAKENLFQSIVLKDYNTAPNPYESITGGDLSATDYLSATTAINDFMDNNGYAPNYKTTVRGYIRYESLVYMYSEIINSASENLRLPNYITLTPWTTVTNTNTVFLTMDQIKTAASSVKLYVETNHALPASVTISGIQITMPQFLNLELKTLKNINAGLYQSLILQNYNTAPSPSETLTSGKINYENYLVVADNIISFMYSNGYAPNYAGTSQGNMRYEDLVLMYSQILNYYNVYDKIPQYVTVLPWSVISNPSTVTFNVGQIISGAETVKTHIETNHALPSNINIAGTIVSMPQFLKLLTTSLHYINGTYAGQLVLQSYGLPTDTPETVTGGSFNQTQYLDLARLVEYFMYGDGRAPNYQSSSLGNINYPSLIYMYSQILTSYKANNYTLPDIVTVRPWSVVSNANTKFITIDQLKDASKTVKTYTETNHALPSYVTLSGTQVSMPQFLKLLATAVTNINGKLNATIVLQNYNTATSPSETVTGGSLNNTSFINYASSIISYMDSNGKAPDCISSNLGNVRYESLVYMYSLILDYYGNKTALPQNVTVTPWAVVSNTNTVFFNLDQIQDAAKTVQAYVETNHQLPTSVTIAGITVNMAQFLQITTSTVLNIDNSLYTSIALKNYNLPSNPSETINKQPIINNENYVNLANNIISYMYTNNQAPDYRTTNLGDVRFESLVYLYSQIISSYNATKTLPQSITVNPWAVISNTSTVFITIDQVKNASEAVKSYVDINHALPSTVTVAGMQITIPQFLKLAAKSTINIENYLNASVILESVGNPTNPTENITTGTILNDEFVDMASKIISYMNSNGTAPNNITDTSVGSIMGYESLVYMFSKIMVSYNATEHAPEDVFVIPWVALSNPNGTFNFRTQEIFNSIQEAIDDQDTVNGDTIWLQKTNYLENIVINKKITIRPIYGFNVTVQALDPNLPVFTLNIGANGTTIQDLIINGSTYNAGIFINNSNENQIFGNNITNNTNGIYVYNSTENLISGNEISNNSNSGIFINIGSDNEISSNKINSNVATGINIQNSDKNRIYSNNVYTNLDGIYLNNSSTEVHFNRIVGNSRYGLYNMGNGTINATNNWWGSNNPLVSSNNPSDICITGGSVTYDPWLVLSIISLTDRSDRNGTNYNYQITADLTHNNQGNDTSPEGNIPDDIPIYFNTTIGTINSSGTTKKGKAELKLTGSSAGLANVSVTLDNQTLSKSVNITSVNILGVYNTRTQENFSSIQEAIDDPDTINGDTIIVGEGIYTENVAVTKRLTIKSANGAIVKFKAKNENRSVFVINNDGSGSTILGLNIISSSDSYGLSLSHVFNSNLINNTISESNRGIYLYESGSNSLNGNIIKDSYYGIVLYKSTGNNLTGNIIRANENGVYLFNSHYNVMNGNALIDNYYGYNFYHSNNNNITGNNVTGNWVGIYLYDTNNNLLTGNTLSDNGAGVTYHNSIGTAISGNNFTGNWLTDVSVVDDGEMVMATTIYTCGPAALATILKIMGIFTTEAEIAKIAETDETGTSLYGLKIAAQSKGLTAIGARLTIDQLQPNYLVVLNIDGTKHFEIVRNITNTTVYLFDPNLGNIEMSLEKFSELYTGVALIINGQAPANATILTDDEMRNIKALWHTVAVKHTKWVGGYWTWTYRWVGFTIIVPYKFSLKFIPTRYLFGIPIGGYFQYQIYWRTISFGTWVKIPRYVPPKKVTYYTYMDVPDSINIKFNEASFWSAAKFEANKWAIMGSIATGGLSYAALAGVSASAALLGWDIKDGSYNQMMRDPWLDVQVDGKTVYKRHFLHGYASMPISPIIGMSPVISMYLLP</sequence>
<evidence type="ECO:0000256" key="3">
    <source>
        <dbReference type="ARBA" id="ARBA00022786"/>
    </source>
</evidence>
<dbReference type="Gene3D" id="3.30.1920.20">
    <property type="match status" value="1"/>
</dbReference>
<keyword evidence="4" id="KW-1133">Transmembrane helix</keyword>
<keyword evidence="4" id="KW-0472">Membrane</keyword>
<dbReference type="GO" id="GO:0008233">
    <property type="term" value="F:peptidase activity"/>
    <property type="evidence" value="ECO:0007669"/>
    <property type="project" value="InterPro"/>
</dbReference>
<dbReference type="SMART" id="SM00722">
    <property type="entry name" value="CASH"/>
    <property type="match status" value="2"/>
</dbReference>
<dbReference type="SUPFAM" id="SSF51126">
    <property type="entry name" value="Pectin lyase-like"/>
    <property type="match status" value="2"/>
</dbReference>
<keyword evidence="2" id="KW-0677">Repeat</keyword>
<keyword evidence="4" id="KW-0812">Transmembrane</keyword>
<dbReference type="PANTHER" id="PTHR22990">
    <property type="entry name" value="F-BOX ONLY PROTEIN"/>
    <property type="match status" value="1"/>
</dbReference>
<dbReference type="Pfam" id="PF09373">
    <property type="entry name" value="PMBR"/>
    <property type="match status" value="3"/>
</dbReference>
<accession>A0A090I3J2</accession>
<dbReference type="KEGG" id="mfi:DSM1535_1288"/>
<dbReference type="InterPro" id="IPR051550">
    <property type="entry name" value="SCF-Subunits/Alg-Epimerases"/>
</dbReference>
<dbReference type="SMART" id="SM00710">
    <property type="entry name" value="PbH1"/>
    <property type="match status" value="12"/>
</dbReference>
<dbReference type="RefSeq" id="WP_048072814.1">
    <property type="nucleotide sequence ID" value="NZ_JARRCX010000006.1"/>
</dbReference>
<feature type="domain" description="Peptidase C39" evidence="5">
    <location>
        <begin position="1944"/>
        <end position="2064"/>
    </location>
</feature>
<dbReference type="InterPro" id="IPR022441">
    <property type="entry name" value="Para_beta_helix_rpt-2"/>
</dbReference>
<protein>
    <recommendedName>
        <fullName evidence="5">Peptidase C39 domain-containing protein</fullName>
    </recommendedName>
</protein>
<comment type="pathway">
    <text evidence="1">Protein modification; protein ubiquitination.</text>
</comment>
<dbReference type="InterPro" id="IPR007742">
    <property type="entry name" value="NosD_dom"/>
</dbReference>
<dbReference type="GO" id="GO:0005524">
    <property type="term" value="F:ATP binding"/>
    <property type="evidence" value="ECO:0007669"/>
    <property type="project" value="InterPro"/>
</dbReference>
<dbReference type="EMBL" id="LN515531">
    <property type="protein sequence ID" value="CEA13624.1"/>
    <property type="molecule type" value="Genomic_DNA"/>
</dbReference>
<dbReference type="PATRIC" id="fig|2162.9.peg.1315"/>
<dbReference type="PANTHER" id="PTHR22990:SF15">
    <property type="entry name" value="F-BOX ONLY PROTEIN 10"/>
    <property type="match status" value="1"/>
</dbReference>
<dbReference type="Pfam" id="PF03412">
    <property type="entry name" value="Peptidase_C39"/>
    <property type="match status" value="1"/>
</dbReference>
<dbReference type="Gene3D" id="3.90.70.10">
    <property type="entry name" value="Cysteine proteinases"/>
    <property type="match status" value="1"/>
</dbReference>
<organism evidence="6">
    <name type="scientific">Methanobacterium formicicum</name>
    <dbReference type="NCBI Taxonomy" id="2162"/>
    <lineage>
        <taxon>Archaea</taxon>
        <taxon>Methanobacteriati</taxon>
        <taxon>Methanobacteriota</taxon>
        <taxon>Methanomada group</taxon>
        <taxon>Methanobacteria</taxon>
        <taxon>Methanobacteriales</taxon>
        <taxon>Methanobacteriaceae</taxon>
        <taxon>Methanobacterium</taxon>
    </lineage>
</organism>
<dbReference type="InterPro" id="IPR039448">
    <property type="entry name" value="Beta_helix"/>
</dbReference>
<dbReference type="InterPro" id="IPR005074">
    <property type="entry name" value="Peptidase_C39"/>
</dbReference>
<proteinExistence type="predicted"/>
<dbReference type="InterPro" id="IPR018975">
    <property type="entry name" value="Pseudomurein-binding_repeat"/>
</dbReference>
<dbReference type="GO" id="GO:0006508">
    <property type="term" value="P:proteolysis"/>
    <property type="evidence" value="ECO:0007669"/>
    <property type="project" value="InterPro"/>
</dbReference>
<evidence type="ECO:0000256" key="4">
    <source>
        <dbReference type="SAM" id="Phobius"/>
    </source>
</evidence>
<dbReference type="NCBIfam" id="TIGR03804">
    <property type="entry name" value="para_beta_helix"/>
    <property type="match status" value="5"/>
</dbReference>
<dbReference type="CDD" id="cd02423">
    <property type="entry name" value="Peptidase_C39G"/>
    <property type="match status" value="1"/>
</dbReference>
<dbReference type="InterPro" id="IPR011050">
    <property type="entry name" value="Pectin_lyase_fold/virulence"/>
</dbReference>
<dbReference type="Gene3D" id="2.160.20.10">
    <property type="entry name" value="Single-stranded right-handed beta-helix, Pectin lyase-like"/>
    <property type="match status" value="2"/>
</dbReference>
<dbReference type="InterPro" id="IPR006633">
    <property type="entry name" value="Carb-bd_sugar_hydrolysis-dom"/>
</dbReference>
<dbReference type="Pfam" id="PF13229">
    <property type="entry name" value="Beta_helix"/>
    <property type="match status" value="1"/>
</dbReference>
<feature type="transmembrane region" description="Helical" evidence="4">
    <location>
        <begin position="2207"/>
        <end position="2226"/>
    </location>
</feature>
<name>A0A090I3J2_METFO</name>
<evidence type="ECO:0000256" key="2">
    <source>
        <dbReference type="ARBA" id="ARBA00022737"/>
    </source>
</evidence>
<feature type="transmembrane region" description="Helical" evidence="4">
    <location>
        <begin position="2257"/>
        <end position="2278"/>
    </location>
</feature>
<keyword evidence="3" id="KW-0833">Ubl conjugation pathway</keyword>
<dbReference type="Pfam" id="PF05048">
    <property type="entry name" value="NosD"/>
    <property type="match status" value="1"/>
</dbReference>
<gene>
    <name evidence="6" type="ORF">DSM1535_1288</name>
</gene>
<reference evidence="6" key="1">
    <citation type="submission" date="2014-08" db="EMBL/GenBank/DDBJ databases">
        <authorList>
            <person name="Wibberg D."/>
        </authorList>
    </citation>
    <scope>NUCLEOTIDE SEQUENCE</scope>
</reference>
<evidence type="ECO:0000313" key="6">
    <source>
        <dbReference type="EMBL" id="CEA13624.1"/>
    </source>
</evidence>
<evidence type="ECO:0000259" key="5">
    <source>
        <dbReference type="PROSITE" id="PS50990"/>
    </source>
</evidence>
<evidence type="ECO:0000256" key="1">
    <source>
        <dbReference type="ARBA" id="ARBA00004906"/>
    </source>
</evidence>
<dbReference type="InterPro" id="IPR012334">
    <property type="entry name" value="Pectin_lyas_fold"/>
</dbReference>
<dbReference type="PROSITE" id="PS50990">
    <property type="entry name" value="PEPTIDASE_C39"/>
    <property type="match status" value="1"/>
</dbReference>
<dbReference type="InterPro" id="IPR006626">
    <property type="entry name" value="PbH1"/>
</dbReference>
<dbReference type="GO" id="GO:0016020">
    <property type="term" value="C:membrane"/>
    <property type="evidence" value="ECO:0007669"/>
    <property type="project" value="InterPro"/>
</dbReference>